<dbReference type="InterPro" id="IPR050307">
    <property type="entry name" value="Sterol_Desaturase_Related"/>
</dbReference>
<dbReference type="GO" id="GO:0005506">
    <property type="term" value="F:iron ion binding"/>
    <property type="evidence" value="ECO:0007669"/>
    <property type="project" value="InterPro"/>
</dbReference>
<name>A0A6A6U009_9PEZI</name>
<dbReference type="OrthoDB" id="408954at2759"/>
<dbReference type="GO" id="GO:0016491">
    <property type="term" value="F:oxidoreductase activity"/>
    <property type="evidence" value="ECO:0007669"/>
    <property type="project" value="InterPro"/>
</dbReference>
<reference evidence="8" key="1">
    <citation type="journal article" date="2020" name="Stud. Mycol.">
        <title>101 Dothideomycetes genomes: a test case for predicting lifestyles and emergence of pathogens.</title>
        <authorList>
            <person name="Haridas S."/>
            <person name="Albert R."/>
            <person name="Binder M."/>
            <person name="Bloem J."/>
            <person name="Labutti K."/>
            <person name="Salamov A."/>
            <person name="Andreopoulos B."/>
            <person name="Baker S."/>
            <person name="Barry K."/>
            <person name="Bills G."/>
            <person name="Bluhm B."/>
            <person name="Cannon C."/>
            <person name="Castanera R."/>
            <person name="Culley D."/>
            <person name="Daum C."/>
            <person name="Ezra D."/>
            <person name="Gonzalez J."/>
            <person name="Henrissat B."/>
            <person name="Kuo A."/>
            <person name="Liang C."/>
            <person name="Lipzen A."/>
            <person name="Lutzoni F."/>
            <person name="Magnuson J."/>
            <person name="Mondo S."/>
            <person name="Nolan M."/>
            <person name="Ohm R."/>
            <person name="Pangilinan J."/>
            <person name="Park H.-J."/>
            <person name="Ramirez L."/>
            <person name="Alfaro M."/>
            <person name="Sun H."/>
            <person name="Tritt A."/>
            <person name="Yoshinaga Y."/>
            <person name="Zwiers L.-H."/>
            <person name="Turgeon B."/>
            <person name="Goodwin S."/>
            <person name="Spatafora J."/>
            <person name="Crous P."/>
            <person name="Grigoriev I."/>
        </authorList>
    </citation>
    <scope>NUCLEOTIDE SEQUENCE</scope>
    <source>
        <strain evidence="8">CBS 115976</strain>
    </source>
</reference>
<feature type="transmembrane region" description="Helical" evidence="6">
    <location>
        <begin position="31"/>
        <end position="52"/>
    </location>
</feature>
<feature type="domain" description="Fatty acid hydroxylase" evidence="7">
    <location>
        <begin position="203"/>
        <end position="338"/>
    </location>
</feature>
<evidence type="ECO:0000259" key="7">
    <source>
        <dbReference type="Pfam" id="PF04116"/>
    </source>
</evidence>
<dbReference type="AlphaFoldDB" id="A0A6A6U009"/>
<sequence>MASNYTVLDLPPLPSYALKPQPPLLPWMSDALFALVLPIVAYWTISLIFHVIDTYDIFPQYRLHTPAEILKRNHATRWDVFRDVVLQQIVQTIFGYAVSYWDPEPIYGKEDYDIAIWAQRIRIAQRAIPWALGAIGVNAAQLSSKLGGQTSVLAGVLSGGKYPQLQELVTLNGESVLAPSFASWEISTAKIIYWALIPLVQFCVGAIIVDTWQYFLHRAMHMNQYLYTTLHSRHHRLYVPYAYGALYNHPIEGFLLDTVGTVFAYLVTGLSARQCIIFFTLATAKTVDDHCGYALPWDPLQHLSGNNAAYHDIHHQSWGIKTNFSQPFFTIWDSMLGTMWKGGDVKLRYEKARKSADEWWEQQQKHAAAIAEKPQEKNTLAGAQVPSLAAQSVDVPEMPSLRRSPRKATSGNQASLKGLKERMSGSLPNGVPRVESRR</sequence>
<dbReference type="InterPro" id="IPR006694">
    <property type="entry name" value="Fatty_acid_hydroxylase"/>
</dbReference>
<keyword evidence="2 6" id="KW-0812">Transmembrane</keyword>
<evidence type="ECO:0000256" key="6">
    <source>
        <dbReference type="SAM" id="Phobius"/>
    </source>
</evidence>
<evidence type="ECO:0000256" key="4">
    <source>
        <dbReference type="ARBA" id="ARBA00023136"/>
    </source>
</evidence>
<evidence type="ECO:0000313" key="9">
    <source>
        <dbReference type="Proteomes" id="UP000799302"/>
    </source>
</evidence>
<dbReference type="PANTHER" id="PTHR11863">
    <property type="entry name" value="STEROL DESATURASE"/>
    <property type="match status" value="1"/>
</dbReference>
<dbReference type="EMBL" id="MU004240">
    <property type="protein sequence ID" value="KAF2665290.1"/>
    <property type="molecule type" value="Genomic_DNA"/>
</dbReference>
<keyword evidence="3 6" id="KW-1133">Transmembrane helix</keyword>
<accession>A0A6A6U009</accession>
<organism evidence="8 9">
    <name type="scientific">Microthyrium microscopicum</name>
    <dbReference type="NCBI Taxonomy" id="703497"/>
    <lineage>
        <taxon>Eukaryota</taxon>
        <taxon>Fungi</taxon>
        <taxon>Dikarya</taxon>
        <taxon>Ascomycota</taxon>
        <taxon>Pezizomycotina</taxon>
        <taxon>Dothideomycetes</taxon>
        <taxon>Dothideomycetes incertae sedis</taxon>
        <taxon>Microthyriales</taxon>
        <taxon>Microthyriaceae</taxon>
        <taxon>Microthyrium</taxon>
    </lineage>
</organism>
<dbReference type="Pfam" id="PF04116">
    <property type="entry name" value="FA_hydroxylase"/>
    <property type="match status" value="1"/>
</dbReference>
<dbReference type="GO" id="GO:0008610">
    <property type="term" value="P:lipid biosynthetic process"/>
    <property type="evidence" value="ECO:0007669"/>
    <property type="project" value="InterPro"/>
</dbReference>
<evidence type="ECO:0000256" key="3">
    <source>
        <dbReference type="ARBA" id="ARBA00022989"/>
    </source>
</evidence>
<keyword evidence="9" id="KW-1185">Reference proteome</keyword>
<evidence type="ECO:0000256" key="5">
    <source>
        <dbReference type="SAM" id="MobiDB-lite"/>
    </source>
</evidence>
<evidence type="ECO:0000256" key="1">
    <source>
        <dbReference type="ARBA" id="ARBA00004370"/>
    </source>
</evidence>
<evidence type="ECO:0000313" key="8">
    <source>
        <dbReference type="EMBL" id="KAF2665290.1"/>
    </source>
</evidence>
<dbReference type="GO" id="GO:0016020">
    <property type="term" value="C:membrane"/>
    <property type="evidence" value="ECO:0007669"/>
    <property type="project" value="UniProtKB-SubCell"/>
</dbReference>
<evidence type="ECO:0000256" key="2">
    <source>
        <dbReference type="ARBA" id="ARBA00022692"/>
    </source>
</evidence>
<proteinExistence type="predicted"/>
<gene>
    <name evidence="8" type="ORF">BT63DRAFT_60735</name>
</gene>
<feature type="region of interest" description="Disordered" evidence="5">
    <location>
        <begin position="383"/>
        <end position="438"/>
    </location>
</feature>
<feature type="transmembrane region" description="Helical" evidence="6">
    <location>
        <begin position="191"/>
        <end position="215"/>
    </location>
</feature>
<protein>
    <recommendedName>
        <fullName evidence="7">Fatty acid hydroxylase domain-containing protein</fullName>
    </recommendedName>
</protein>
<dbReference type="Proteomes" id="UP000799302">
    <property type="component" value="Unassembled WGS sequence"/>
</dbReference>
<comment type="subcellular location">
    <subcellularLocation>
        <location evidence="1">Membrane</location>
    </subcellularLocation>
</comment>
<keyword evidence="4 6" id="KW-0472">Membrane</keyword>